<dbReference type="SMART" id="SM00278">
    <property type="entry name" value="HhH1"/>
    <property type="match status" value="1"/>
</dbReference>
<keyword evidence="3" id="KW-0863">Zinc-finger</keyword>
<dbReference type="HAMAP" id="MF_00017">
    <property type="entry name" value="RecR"/>
    <property type="match status" value="1"/>
</dbReference>
<protein>
    <recommendedName>
        <fullName evidence="7">Toprim domain-containing protein</fullName>
    </recommendedName>
</protein>
<evidence type="ECO:0000256" key="1">
    <source>
        <dbReference type="ARBA" id="ARBA00022723"/>
    </source>
</evidence>
<dbReference type="Gene3D" id="3.40.1360.10">
    <property type="match status" value="1"/>
</dbReference>
<keyword evidence="2" id="KW-0227">DNA damage</keyword>
<evidence type="ECO:0000256" key="5">
    <source>
        <dbReference type="ARBA" id="ARBA00023172"/>
    </source>
</evidence>
<sequence>MALGIIENLVEQLMQLPGIGRKTAQRLAFFILAMPAGEAKSISKAIDEVKDNARFCSQCFNISESALCTICSDPKRDASMICVVEEPSNIMVFERSGSYRGHYHVLLGALSPIDGITPEKIKVGELVARVKKGGIKEVILATNPNTKGEMTAQYIREALEALEPIEVAVSRIAYGLPMGGDIEFADEVTLMKSLEGRRKL</sequence>
<dbReference type="Pfam" id="PF21175">
    <property type="entry name" value="RecR_C"/>
    <property type="match status" value="1"/>
</dbReference>
<feature type="domain" description="Toprim" evidence="7">
    <location>
        <begin position="79"/>
        <end position="177"/>
    </location>
</feature>
<dbReference type="Pfam" id="PF21176">
    <property type="entry name" value="RecR_HhH"/>
    <property type="match status" value="1"/>
</dbReference>
<dbReference type="PROSITE" id="PS01300">
    <property type="entry name" value="RECR"/>
    <property type="match status" value="1"/>
</dbReference>
<evidence type="ECO:0000256" key="2">
    <source>
        <dbReference type="ARBA" id="ARBA00022763"/>
    </source>
</evidence>
<dbReference type="CDD" id="cd01025">
    <property type="entry name" value="TOPRIM_recR"/>
    <property type="match status" value="1"/>
</dbReference>
<dbReference type="GO" id="GO:0003677">
    <property type="term" value="F:DNA binding"/>
    <property type="evidence" value="ECO:0007669"/>
    <property type="project" value="InterPro"/>
</dbReference>
<dbReference type="Gene3D" id="1.10.8.420">
    <property type="entry name" value="RecR Domain 1"/>
    <property type="match status" value="1"/>
</dbReference>
<dbReference type="SUPFAM" id="SSF111304">
    <property type="entry name" value="Recombination protein RecR"/>
    <property type="match status" value="1"/>
</dbReference>
<dbReference type="PANTHER" id="PTHR30446:SF0">
    <property type="entry name" value="RECOMBINATION PROTEIN RECR"/>
    <property type="match status" value="1"/>
</dbReference>
<dbReference type="EMBL" id="LAZR01017425">
    <property type="protein sequence ID" value="KKM00476.1"/>
    <property type="molecule type" value="Genomic_DNA"/>
</dbReference>
<evidence type="ECO:0000256" key="6">
    <source>
        <dbReference type="ARBA" id="ARBA00023204"/>
    </source>
</evidence>
<dbReference type="SMART" id="SM00493">
    <property type="entry name" value="TOPRIM"/>
    <property type="match status" value="1"/>
</dbReference>
<dbReference type="PANTHER" id="PTHR30446">
    <property type="entry name" value="RECOMBINATION PROTEIN RECR"/>
    <property type="match status" value="1"/>
</dbReference>
<evidence type="ECO:0000313" key="8">
    <source>
        <dbReference type="EMBL" id="KKM00476.1"/>
    </source>
</evidence>
<dbReference type="InterPro" id="IPR023627">
    <property type="entry name" value="Rcmb_RecR"/>
</dbReference>
<dbReference type="Pfam" id="PF13662">
    <property type="entry name" value="Toprim_4"/>
    <property type="match status" value="1"/>
</dbReference>
<dbReference type="Gene3D" id="3.30.60.80">
    <property type="match status" value="1"/>
</dbReference>
<evidence type="ECO:0000256" key="4">
    <source>
        <dbReference type="ARBA" id="ARBA00022833"/>
    </source>
</evidence>
<dbReference type="AlphaFoldDB" id="A0A0F9J3H5"/>
<proteinExistence type="inferred from homology"/>
<dbReference type="InterPro" id="IPR015967">
    <property type="entry name" value="Rcmb_RecR_Znf"/>
</dbReference>
<dbReference type="Gene3D" id="6.10.250.240">
    <property type="match status" value="1"/>
</dbReference>
<dbReference type="NCBIfam" id="TIGR00615">
    <property type="entry name" value="recR"/>
    <property type="match status" value="1"/>
</dbReference>
<gene>
    <name evidence="8" type="ORF">LCGC14_1804030</name>
</gene>
<dbReference type="Pfam" id="PF02132">
    <property type="entry name" value="RecR_ZnF"/>
    <property type="match status" value="1"/>
</dbReference>
<dbReference type="InterPro" id="IPR006171">
    <property type="entry name" value="TOPRIM_dom"/>
</dbReference>
<dbReference type="PROSITE" id="PS50880">
    <property type="entry name" value="TOPRIM"/>
    <property type="match status" value="1"/>
</dbReference>
<dbReference type="GO" id="GO:0008270">
    <property type="term" value="F:zinc ion binding"/>
    <property type="evidence" value="ECO:0007669"/>
    <property type="project" value="UniProtKB-KW"/>
</dbReference>
<name>A0A0F9J3H5_9ZZZZ</name>
<keyword evidence="1" id="KW-0479">Metal-binding</keyword>
<reference evidence="8" key="1">
    <citation type="journal article" date="2015" name="Nature">
        <title>Complex archaea that bridge the gap between prokaryotes and eukaryotes.</title>
        <authorList>
            <person name="Spang A."/>
            <person name="Saw J.H."/>
            <person name="Jorgensen S.L."/>
            <person name="Zaremba-Niedzwiedzka K."/>
            <person name="Martijn J."/>
            <person name="Lind A.E."/>
            <person name="van Eijk R."/>
            <person name="Schleper C."/>
            <person name="Guy L."/>
            <person name="Ettema T.J."/>
        </authorList>
    </citation>
    <scope>NUCLEOTIDE SEQUENCE</scope>
</reference>
<dbReference type="InterPro" id="IPR003583">
    <property type="entry name" value="Hlx-hairpin-Hlx_DNA-bd_motif"/>
</dbReference>
<keyword evidence="4" id="KW-0862">Zinc</keyword>
<dbReference type="GO" id="GO:0006310">
    <property type="term" value="P:DNA recombination"/>
    <property type="evidence" value="ECO:0007669"/>
    <property type="project" value="UniProtKB-KW"/>
</dbReference>
<comment type="caution">
    <text evidence="8">The sequence shown here is derived from an EMBL/GenBank/DDBJ whole genome shotgun (WGS) entry which is preliminary data.</text>
</comment>
<accession>A0A0F9J3H5</accession>
<evidence type="ECO:0000256" key="3">
    <source>
        <dbReference type="ARBA" id="ARBA00022771"/>
    </source>
</evidence>
<keyword evidence="6" id="KW-0234">DNA repair</keyword>
<organism evidence="8">
    <name type="scientific">marine sediment metagenome</name>
    <dbReference type="NCBI Taxonomy" id="412755"/>
    <lineage>
        <taxon>unclassified sequences</taxon>
        <taxon>metagenomes</taxon>
        <taxon>ecological metagenomes</taxon>
    </lineage>
</organism>
<keyword evidence="5" id="KW-0233">DNA recombination</keyword>
<dbReference type="InterPro" id="IPR000093">
    <property type="entry name" value="DNA_Rcmb_RecR"/>
</dbReference>
<evidence type="ECO:0000259" key="7">
    <source>
        <dbReference type="PROSITE" id="PS50880"/>
    </source>
</evidence>
<dbReference type="InterPro" id="IPR034137">
    <property type="entry name" value="TOPRIM_RecR"/>
</dbReference>
<dbReference type="GO" id="GO:0006281">
    <property type="term" value="P:DNA repair"/>
    <property type="evidence" value="ECO:0007669"/>
    <property type="project" value="UniProtKB-KW"/>
</dbReference>